<dbReference type="GO" id="GO:0009570">
    <property type="term" value="C:chloroplast stroma"/>
    <property type="evidence" value="ECO:0007669"/>
    <property type="project" value="TreeGrafter"/>
</dbReference>
<evidence type="ECO:0000259" key="1">
    <source>
        <dbReference type="Pfam" id="PF16035"/>
    </source>
</evidence>
<dbReference type="Proteomes" id="UP001154282">
    <property type="component" value="Unassembled WGS sequence"/>
</dbReference>
<dbReference type="InterPro" id="IPR016088">
    <property type="entry name" value="Chalcone_isomerase_3-sand"/>
</dbReference>
<dbReference type="PANTHER" id="PTHR47284:SF3">
    <property type="entry name" value="FATTY-ACID-BINDING PROTEIN 2"/>
    <property type="match status" value="1"/>
</dbReference>
<gene>
    <name evidence="2" type="ORF">LITE_LOCUS29743</name>
</gene>
<name>A0AAV0MPR9_9ROSI</name>
<sequence>MHDIEPQGCSICSCPDLNWKKHAVEPITGIEFPIVLDSSSTQEKKSSLAPEILVGTGSRTMKIIKIKSLKVYAFGFYVHPNSLCEKLGWKYASNQVYELDKRHDFYQDLLSAFEKSLRARLLKTNPSTDYSCLNAFGSLFTKDIPIPAGTTVDFRRTADGHLITEIEGNHIGAIQSKELCRAFFDMYIGDVPVSEQAKEDIGKNVASIIRKC</sequence>
<protein>
    <recommendedName>
        <fullName evidence="1">Chalcone isomerase domain-containing protein</fullName>
    </recommendedName>
</protein>
<dbReference type="InterPro" id="IPR036298">
    <property type="entry name" value="Chalcone_isomerase_sf"/>
</dbReference>
<dbReference type="SUPFAM" id="SSF54626">
    <property type="entry name" value="Chalcone isomerase"/>
    <property type="match status" value="1"/>
</dbReference>
<organism evidence="2 3">
    <name type="scientific">Linum tenue</name>
    <dbReference type="NCBI Taxonomy" id="586396"/>
    <lineage>
        <taxon>Eukaryota</taxon>
        <taxon>Viridiplantae</taxon>
        <taxon>Streptophyta</taxon>
        <taxon>Embryophyta</taxon>
        <taxon>Tracheophyta</taxon>
        <taxon>Spermatophyta</taxon>
        <taxon>Magnoliopsida</taxon>
        <taxon>eudicotyledons</taxon>
        <taxon>Gunneridae</taxon>
        <taxon>Pentapetalae</taxon>
        <taxon>rosids</taxon>
        <taxon>fabids</taxon>
        <taxon>Malpighiales</taxon>
        <taxon>Linaceae</taxon>
        <taxon>Linum</taxon>
    </lineage>
</organism>
<feature type="domain" description="Chalcone isomerase" evidence="1">
    <location>
        <begin position="109"/>
        <end position="201"/>
    </location>
</feature>
<accession>A0AAV0MPR9</accession>
<evidence type="ECO:0000313" key="3">
    <source>
        <dbReference type="Proteomes" id="UP001154282"/>
    </source>
</evidence>
<dbReference type="PANTHER" id="PTHR47284">
    <property type="entry name" value="FATTY-ACID-BINDING PROTEIN 2"/>
    <property type="match status" value="1"/>
</dbReference>
<dbReference type="InterPro" id="IPR016087">
    <property type="entry name" value="Chalcone_isomerase"/>
</dbReference>
<proteinExistence type="predicted"/>
<dbReference type="GO" id="GO:0005504">
    <property type="term" value="F:fatty acid binding"/>
    <property type="evidence" value="ECO:0007669"/>
    <property type="project" value="TreeGrafter"/>
</dbReference>
<keyword evidence="3" id="KW-1185">Reference proteome</keyword>
<dbReference type="Pfam" id="PF16035">
    <property type="entry name" value="Chalcone_2"/>
    <property type="match status" value="1"/>
</dbReference>
<dbReference type="AlphaFoldDB" id="A0AAV0MPR9"/>
<evidence type="ECO:0000313" key="2">
    <source>
        <dbReference type="EMBL" id="CAI0448307.1"/>
    </source>
</evidence>
<reference evidence="2" key="1">
    <citation type="submission" date="2022-08" db="EMBL/GenBank/DDBJ databases">
        <authorList>
            <person name="Gutierrez-Valencia J."/>
        </authorList>
    </citation>
    <scope>NUCLEOTIDE SEQUENCE</scope>
</reference>
<dbReference type="EMBL" id="CAMGYJ010000007">
    <property type="protein sequence ID" value="CAI0448307.1"/>
    <property type="molecule type" value="Genomic_DNA"/>
</dbReference>
<dbReference type="GO" id="GO:0016872">
    <property type="term" value="F:intramolecular lyase activity"/>
    <property type="evidence" value="ECO:0007669"/>
    <property type="project" value="InterPro"/>
</dbReference>
<comment type="caution">
    <text evidence="2">The sequence shown here is derived from an EMBL/GenBank/DDBJ whole genome shotgun (WGS) entry which is preliminary data.</text>
</comment>
<dbReference type="Gene3D" id="3.50.70.10">
    <property type="match status" value="1"/>
</dbReference>